<dbReference type="RefSeq" id="WP_145084084.1">
    <property type="nucleotide sequence ID" value="NZ_CP036274.1"/>
</dbReference>
<evidence type="ECO:0000313" key="2">
    <source>
        <dbReference type="EMBL" id="QDU25323.1"/>
    </source>
</evidence>
<feature type="signal peptide" evidence="1">
    <location>
        <begin position="1"/>
        <end position="22"/>
    </location>
</feature>
<evidence type="ECO:0008006" key="4">
    <source>
        <dbReference type="Google" id="ProtNLM"/>
    </source>
</evidence>
<keyword evidence="1" id="KW-0732">Signal</keyword>
<protein>
    <recommendedName>
        <fullName evidence="4">Tetratricopeptide repeat protein</fullName>
    </recommendedName>
</protein>
<proteinExistence type="predicted"/>
<dbReference type="PROSITE" id="PS51257">
    <property type="entry name" value="PROKAR_LIPOPROTEIN"/>
    <property type="match status" value="1"/>
</dbReference>
<keyword evidence="3" id="KW-1185">Reference proteome</keyword>
<reference evidence="2 3" key="1">
    <citation type="submission" date="2019-02" db="EMBL/GenBank/DDBJ databases">
        <title>Deep-cultivation of Planctomycetes and their phenomic and genomic characterization uncovers novel biology.</title>
        <authorList>
            <person name="Wiegand S."/>
            <person name="Jogler M."/>
            <person name="Boedeker C."/>
            <person name="Pinto D."/>
            <person name="Vollmers J."/>
            <person name="Rivas-Marin E."/>
            <person name="Kohn T."/>
            <person name="Peeters S.H."/>
            <person name="Heuer A."/>
            <person name="Rast P."/>
            <person name="Oberbeckmann S."/>
            <person name="Bunk B."/>
            <person name="Jeske O."/>
            <person name="Meyerdierks A."/>
            <person name="Storesund J.E."/>
            <person name="Kallscheuer N."/>
            <person name="Luecker S."/>
            <person name="Lage O.M."/>
            <person name="Pohl T."/>
            <person name="Merkel B.J."/>
            <person name="Hornburger P."/>
            <person name="Mueller R.-W."/>
            <person name="Bruemmer F."/>
            <person name="Labrenz M."/>
            <person name="Spormann A.M."/>
            <person name="Op den Camp H."/>
            <person name="Overmann J."/>
            <person name="Amann R."/>
            <person name="Jetten M.S.M."/>
            <person name="Mascher T."/>
            <person name="Medema M.H."/>
            <person name="Devos D.P."/>
            <person name="Kaster A.-K."/>
            <person name="Ovreas L."/>
            <person name="Rohde M."/>
            <person name="Galperin M.Y."/>
            <person name="Jogler C."/>
        </authorList>
    </citation>
    <scope>NUCLEOTIDE SEQUENCE [LARGE SCALE GENOMIC DNA]</scope>
    <source>
        <strain evidence="2 3">ETA_A8</strain>
    </source>
</reference>
<dbReference type="SUPFAM" id="SSF48452">
    <property type="entry name" value="TPR-like"/>
    <property type="match status" value="1"/>
</dbReference>
<dbReference type="Proteomes" id="UP000315017">
    <property type="component" value="Chromosome"/>
</dbReference>
<dbReference type="Gene3D" id="1.25.40.10">
    <property type="entry name" value="Tetratricopeptide repeat domain"/>
    <property type="match status" value="2"/>
</dbReference>
<evidence type="ECO:0000256" key="1">
    <source>
        <dbReference type="SAM" id="SignalP"/>
    </source>
</evidence>
<gene>
    <name evidence="2" type="ORF">ETAA8_03880</name>
</gene>
<feature type="chain" id="PRO_5021779140" description="Tetratricopeptide repeat protein" evidence="1">
    <location>
        <begin position="23"/>
        <end position="349"/>
    </location>
</feature>
<dbReference type="AlphaFoldDB" id="A0A517Y501"/>
<dbReference type="InterPro" id="IPR011990">
    <property type="entry name" value="TPR-like_helical_dom_sf"/>
</dbReference>
<dbReference type="EMBL" id="CP036274">
    <property type="protein sequence ID" value="QDU25323.1"/>
    <property type="molecule type" value="Genomic_DNA"/>
</dbReference>
<dbReference type="KEGG" id="aagg:ETAA8_03880"/>
<dbReference type="OrthoDB" id="251560at2"/>
<sequence length="349" mass="37595" precursor="true">MQFRQSTIAVAAAILGSCCTLAAQAQSLDTIYSTKGGVPSKGTVTTITKNEIALDMAGVPRSFPVNEITRVIFADEPNELTNARNSVVAKNYNAAVEELKKVDPAALTREFMRHDAAYYKALSELRLAMSEGGDKTKAEADMLAFLRSAPDSYHFYEAAELLGDLAASSGKYENAVRYYTPISKAPFEDYQMRANNAVARAQVAQKNFPAALAGFEAVLAGNLSTVEATQQKMLASVGKAQCLGETGKADEGVAMAEGIIAKNDPQDAKLFARAYNALGACHLKAGRPKDALLAYLHTDVLFYADSDAHAEALYNLVKLWGDLNKADRATAARATLRERYAGSIWNAKE</sequence>
<name>A0A517Y501_9BACT</name>
<accession>A0A517Y501</accession>
<organism evidence="2 3">
    <name type="scientific">Anatilimnocola aggregata</name>
    <dbReference type="NCBI Taxonomy" id="2528021"/>
    <lineage>
        <taxon>Bacteria</taxon>
        <taxon>Pseudomonadati</taxon>
        <taxon>Planctomycetota</taxon>
        <taxon>Planctomycetia</taxon>
        <taxon>Pirellulales</taxon>
        <taxon>Pirellulaceae</taxon>
        <taxon>Anatilimnocola</taxon>
    </lineage>
</organism>
<evidence type="ECO:0000313" key="3">
    <source>
        <dbReference type="Proteomes" id="UP000315017"/>
    </source>
</evidence>